<dbReference type="OrthoDB" id="47491at2759"/>
<reference evidence="2" key="1">
    <citation type="journal article" date="2021" name="Sci. Rep.">
        <title>Diploid genomic architecture of Nitzschia inconspicua, an elite biomass production diatom.</title>
        <authorList>
            <person name="Oliver A."/>
            <person name="Podell S."/>
            <person name="Pinowska A."/>
            <person name="Traller J.C."/>
            <person name="Smith S.R."/>
            <person name="McClure R."/>
            <person name="Beliaev A."/>
            <person name="Bohutskyi P."/>
            <person name="Hill E.A."/>
            <person name="Rabines A."/>
            <person name="Zheng H."/>
            <person name="Allen L.Z."/>
            <person name="Kuo A."/>
            <person name="Grigoriev I.V."/>
            <person name="Allen A.E."/>
            <person name="Hazlebeck D."/>
            <person name="Allen E.E."/>
        </authorList>
    </citation>
    <scope>NUCLEOTIDE SEQUENCE</scope>
    <source>
        <strain evidence="2">Hildebrandi</strain>
    </source>
</reference>
<name>A0A9K3K9J8_9STRA</name>
<protein>
    <submittedName>
        <fullName evidence="2">Uncharacterized protein</fullName>
    </submittedName>
</protein>
<keyword evidence="4" id="KW-1185">Reference proteome</keyword>
<reference evidence="2" key="2">
    <citation type="submission" date="2021-04" db="EMBL/GenBank/DDBJ databases">
        <authorList>
            <person name="Podell S."/>
        </authorList>
    </citation>
    <scope>NUCLEOTIDE SEQUENCE</scope>
    <source>
        <strain evidence="2">Hildebrandi</strain>
    </source>
</reference>
<feature type="compositionally biased region" description="Basic and acidic residues" evidence="1">
    <location>
        <begin position="560"/>
        <end position="581"/>
    </location>
</feature>
<feature type="compositionally biased region" description="Polar residues" evidence="1">
    <location>
        <begin position="588"/>
        <end position="598"/>
    </location>
</feature>
<gene>
    <name evidence="3" type="ORF">IV203_023982</name>
    <name evidence="2" type="ORF">IV203_024494</name>
</gene>
<evidence type="ECO:0000256" key="1">
    <source>
        <dbReference type="SAM" id="MobiDB-lite"/>
    </source>
</evidence>
<feature type="compositionally biased region" description="Basic residues" evidence="1">
    <location>
        <begin position="352"/>
        <end position="365"/>
    </location>
</feature>
<feature type="region of interest" description="Disordered" evidence="1">
    <location>
        <begin position="555"/>
        <end position="598"/>
    </location>
</feature>
<feature type="region of interest" description="Disordered" evidence="1">
    <location>
        <begin position="227"/>
        <end position="250"/>
    </location>
</feature>
<sequence>MQRFAIDILSPMMPSSGGGKETGKAEGEASNATSLAELFSQHARQRHHHHQQQQQQLMMMMMMNSNTDNRMINIPSASQSWQHQQQGRLEGTPTLSNSMASFPSHAALLHPSILFLRDQLRIDHGNPMVPASVVTNPGLFHAQALAGSTGFDNSMRFEVGLRGATAASSSVSDNAALNLSAEVSFLRQQQQQRTPVGAAATTNRFATGSVDGGSLYLQERLGAPAVGMAPSDPVSRPSFPSSSLPSSPNPSDLARAIVVSQSAGMSASPGGAVSGFGLPVTNNDSSGLSRMILMLRGDLGRNPVDVSASGRSQAAVTSSNPDIACASLPRCNANSSVAKRKSSPKGSFASQKKYKGSVTIKKRSGKPSSKISKPVYRRPTIAKKSASMPFVLYSEDDDDYLTPYQCLLRKQLELFVADPEDVRCSSQQGRTTNIQVGQVGLRCRHCEGGLASRTKGAVYYSHSIDGIYQIGQNIGKVHLAERCYRIPDDIRRNLVALRNDSRRASSGKAYWSDRIRALGVYEEGKILKYHPGTNNAGNVTVKASEGEIDSTFQKKIGNRPHADVESAYSESEHSTEIERISPLEGTTDGASESPEINH</sequence>
<dbReference type="AlphaFoldDB" id="A0A9K3K9J8"/>
<comment type="caution">
    <text evidence="2">The sequence shown here is derived from an EMBL/GenBank/DDBJ whole genome shotgun (WGS) entry which is preliminary data.</text>
</comment>
<feature type="compositionally biased region" description="Low complexity" evidence="1">
    <location>
        <begin position="230"/>
        <end position="250"/>
    </location>
</feature>
<dbReference type="Proteomes" id="UP000693970">
    <property type="component" value="Unassembled WGS sequence"/>
</dbReference>
<accession>A0A9K3K9J8</accession>
<dbReference type="EMBL" id="JAGRRH010000027">
    <property type="protein sequence ID" value="KAG7340439.1"/>
    <property type="molecule type" value="Genomic_DNA"/>
</dbReference>
<organism evidence="2 4">
    <name type="scientific">Nitzschia inconspicua</name>
    <dbReference type="NCBI Taxonomy" id="303405"/>
    <lineage>
        <taxon>Eukaryota</taxon>
        <taxon>Sar</taxon>
        <taxon>Stramenopiles</taxon>
        <taxon>Ochrophyta</taxon>
        <taxon>Bacillariophyta</taxon>
        <taxon>Bacillariophyceae</taxon>
        <taxon>Bacillariophycidae</taxon>
        <taxon>Bacillariales</taxon>
        <taxon>Bacillariaceae</taxon>
        <taxon>Nitzschia</taxon>
    </lineage>
</organism>
<evidence type="ECO:0000313" key="4">
    <source>
        <dbReference type="Proteomes" id="UP000693970"/>
    </source>
</evidence>
<feature type="region of interest" description="Disordered" evidence="1">
    <location>
        <begin position="1"/>
        <end position="31"/>
    </location>
</feature>
<evidence type="ECO:0000313" key="3">
    <source>
        <dbReference type="EMBL" id="KAG7340439.1"/>
    </source>
</evidence>
<dbReference type="EMBL" id="JAGRRH010000037">
    <property type="protein sequence ID" value="KAG7339294.1"/>
    <property type="molecule type" value="Genomic_DNA"/>
</dbReference>
<evidence type="ECO:0000313" key="2">
    <source>
        <dbReference type="EMBL" id="KAG7339294.1"/>
    </source>
</evidence>
<feature type="region of interest" description="Disordered" evidence="1">
    <location>
        <begin position="335"/>
        <end position="377"/>
    </location>
</feature>
<proteinExistence type="predicted"/>